<dbReference type="AlphaFoldDB" id="A0A644WIC6"/>
<reference evidence="3" key="1">
    <citation type="submission" date="2019-08" db="EMBL/GenBank/DDBJ databases">
        <authorList>
            <person name="Kucharzyk K."/>
            <person name="Murdoch R.W."/>
            <person name="Higgins S."/>
            <person name="Loffler F."/>
        </authorList>
    </citation>
    <scope>NUCLEOTIDE SEQUENCE</scope>
</reference>
<dbReference type="GO" id="GO:0003984">
    <property type="term" value="F:acetolactate synthase activity"/>
    <property type="evidence" value="ECO:0007669"/>
    <property type="project" value="UniProtKB-EC"/>
</dbReference>
<dbReference type="GO" id="GO:0009097">
    <property type="term" value="P:isoleucine biosynthetic process"/>
    <property type="evidence" value="ECO:0007669"/>
    <property type="project" value="TreeGrafter"/>
</dbReference>
<accession>A0A644WIC6</accession>
<dbReference type="EC" id="2.2.1.6" evidence="3"/>
<comment type="caution">
    <text evidence="3">The sequence shown here is derived from an EMBL/GenBank/DDBJ whole genome shotgun (WGS) entry which is preliminary data.</text>
</comment>
<dbReference type="GO" id="GO:0050660">
    <property type="term" value="F:flavin adenine dinucleotide binding"/>
    <property type="evidence" value="ECO:0007669"/>
    <property type="project" value="TreeGrafter"/>
</dbReference>
<dbReference type="SUPFAM" id="SSF52518">
    <property type="entry name" value="Thiamin diphosphate-binding fold (THDP-binding)"/>
    <property type="match status" value="1"/>
</dbReference>
<evidence type="ECO:0000256" key="1">
    <source>
        <dbReference type="ARBA" id="ARBA00007812"/>
    </source>
</evidence>
<keyword evidence="3" id="KW-0808">Transferase</keyword>
<dbReference type="InterPro" id="IPR011766">
    <property type="entry name" value="TPP_enzyme_TPP-bd"/>
</dbReference>
<evidence type="ECO:0000259" key="2">
    <source>
        <dbReference type="Pfam" id="PF02775"/>
    </source>
</evidence>
<dbReference type="EMBL" id="VSSQ01000857">
    <property type="protein sequence ID" value="MPM02273.1"/>
    <property type="molecule type" value="Genomic_DNA"/>
</dbReference>
<dbReference type="GO" id="GO:0005948">
    <property type="term" value="C:acetolactate synthase complex"/>
    <property type="evidence" value="ECO:0007669"/>
    <property type="project" value="TreeGrafter"/>
</dbReference>
<gene>
    <name evidence="3" type="primary">ilvB1_2</name>
    <name evidence="3" type="ORF">SDC9_48518</name>
</gene>
<dbReference type="InterPro" id="IPR029061">
    <property type="entry name" value="THDP-binding"/>
</dbReference>
<dbReference type="Pfam" id="PF02775">
    <property type="entry name" value="TPP_enzyme_C"/>
    <property type="match status" value="1"/>
</dbReference>
<proteinExistence type="inferred from homology"/>
<dbReference type="PANTHER" id="PTHR18968">
    <property type="entry name" value="THIAMINE PYROPHOSPHATE ENZYMES"/>
    <property type="match status" value="1"/>
</dbReference>
<sequence length="92" mass="10632">MVRQWQNFFYEARYSATTLNRSTDFVKLIEAFGGRGFRVYEKEELEPVLKEALEFKGPVVIDYVIHNDKKVFPMVAPGAAIDEIISEEDVDN</sequence>
<evidence type="ECO:0000313" key="3">
    <source>
        <dbReference type="EMBL" id="MPM02273.1"/>
    </source>
</evidence>
<dbReference type="GO" id="GO:0030976">
    <property type="term" value="F:thiamine pyrophosphate binding"/>
    <property type="evidence" value="ECO:0007669"/>
    <property type="project" value="InterPro"/>
</dbReference>
<dbReference type="GO" id="GO:0009099">
    <property type="term" value="P:L-valine biosynthetic process"/>
    <property type="evidence" value="ECO:0007669"/>
    <property type="project" value="TreeGrafter"/>
</dbReference>
<protein>
    <submittedName>
        <fullName evidence="3">Acetolactate synthase large subunit IlvB1</fullName>
        <ecNumber evidence="3">2.2.1.6</ecNumber>
    </submittedName>
</protein>
<comment type="similarity">
    <text evidence="1">Belongs to the TPP enzyme family.</text>
</comment>
<name>A0A644WIC6_9ZZZZ</name>
<organism evidence="3">
    <name type="scientific">bioreactor metagenome</name>
    <dbReference type="NCBI Taxonomy" id="1076179"/>
    <lineage>
        <taxon>unclassified sequences</taxon>
        <taxon>metagenomes</taxon>
        <taxon>ecological metagenomes</taxon>
    </lineage>
</organism>
<dbReference type="InterPro" id="IPR045229">
    <property type="entry name" value="TPP_enz"/>
</dbReference>
<feature type="domain" description="Thiamine pyrophosphate enzyme TPP-binding" evidence="2">
    <location>
        <begin position="1"/>
        <end position="62"/>
    </location>
</feature>
<dbReference type="Gene3D" id="3.40.50.970">
    <property type="match status" value="1"/>
</dbReference>
<dbReference type="PANTHER" id="PTHR18968:SF13">
    <property type="entry name" value="ACETOLACTATE SYNTHASE CATALYTIC SUBUNIT, MITOCHONDRIAL"/>
    <property type="match status" value="1"/>
</dbReference>